<evidence type="ECO:0000313" key="9">
    <source>
        <dbReference type="EMBL" id="MBC8768957.1"/>
    </source>
</evidence>
<keyword evidence="6 8" id="KW-0472">Membrane</keyword>
<evidence type="ECO:0000313" key="10">
    <source>
        <dbReference type="Proteomes" id="UP000618952"/>
    </source>
</evidence>
<feature type="transmembrane region" description="Helical" evidence="8">
    <location>
        <begin position="6"/>
        <end position="24"/>
    </location>
</feature>
<gene>
    <name evidence="9" type="ORF">H4O18_13225</name>
</gene>
<keyword evidence="5 8" id="KW-1133">Transmembrane helix</keyword>
<feature type="transmembrane region" description="Helical" evidence="8">
    <location>
        <begin position="248"/>
        <end position="270"/>
    </location>
</feature>
<organism evidence="9 10">
    <name type="scientific">Arenibacter arenosicollis</name>
    <dbReference type="NCBI Taxonomy" id="2762274"/>
    <lineage>
        <taxon>Bacteria</taxon>
        <taxon>Pseudomonadati</taxon>
        <taxon>Bacteroidota</taxon>
        <taxon>Flavobacteriia</taxon>
        <taxon>Flavobacteriales</taxon>
        <taxon>Flavobacteriaceae</taxon>
        <taxon>Arenibacter</taxon>
    </lineage>
</organism>
<evidence type="ECO:0000256" key="4">
    <source>
        <dbReference type="ARBA" id="ARBA00022692"/>
    </source>
</evidence>
<dbReference type="Gene3D" id="1.20.1730.10">
    <property type="entry name" value="Sodium/glucose cotransporter"/>
    <property type="match status" value="1"/>
</dbReference>
<evidence type="ECO:0000256" key="2">
    <source>
        <dbReference type="ARBA" id="ARBA00006434"/>
    </source>
</evidence>
<evidence type="ECO:0000256" key="5">
    <source>
        <dbReference type="ARBA" id="ARBA00022989"/>
    </source>
</evidence>
<comment type="caution">
    <text evidence="9">The sequence shown here is derived from an EMBL/GenBank/DDBJ whole genome shotgun (WGS) entry which is preliminary data.</text>
</comment>
<dbReference type="RefSeq" id="WP_187585357.1">
    <property type="nucleotide sequence ID" value="NZ_JACLHY010000013.1"/>
</dbReference>
<comment type="similarity">
    <text evidence="2 7">Belongs to the sodium:solute symporter (SSF) (TC 2.A.21) family.</text>
</comment>
<dbReference type="InterPro" id="IPR019899">
    <property type="entry name" value="Na/solute_symporter_VC_2705"/>
</dbReference>
<proteinExistence type="inferred from homology"/>
<dbReference type="NCBIfam" id="TIGR03648">
    <property type="entry name" value="Na_symport_lg"/>
    <property type="match status" value="1"/>
</dbReference>
<keyword evidence="10" id="KW-1185">Reference proteome</keyword>
<feature type="transmembrane region" description="Helical" evidence="8">
    <location>
        <begin position="515"/>
        <end position="535"/>
    </location>
</feature>
<feature type="transmembrane region" description="Helical" evidence="8">
    <location>
        <begin position="478"/>
        <end position="495"/>
    </location>
</feature>
<feature type="transmembrane region" description="Helical" evidence="8">
    <location>
        <begin position="179"/>
        <end position="200"/>
    </location>
</feature>
<evidence type="ECO:0000256" key="8">
    <source>
        <dbReference type="SAM" id="Phobius"/>
    </source>
</evidence>
<dbReference type="InterPro" id="IPR038377">
    <property type="entry name" value="Na/Glc_symporter_sf"/>
</dbReference>
<feature type="transmembrane region" description="Helical" evidence="8">
    <location>
        <begin position="282"/>
        <end position="303"/>
    </location>
</feature>
<protein>
    <submittedName>
        <fullName evidence="9">Cation acetate symporter</fullName>
    </submittedName>
</protein>
<evidence type="ECO:0000256" key="7">
    <source>
        <dbReference type="RuleBase" id="RU362091"/>
    </source>
</evidence>
<dbReference type="EMBL" id="JACLHY010000013">
    <property type="protein sequence ID" value="MBC8768957.1"/>
    <property type="molecule type" value="Genomic_DNA"/>
</dbReference>
<dbReference type="Pfam" id="PF00474">
    <property type="entry name" value="SSF"/>
    <property type="match status" value="2"/>
</dbReference>
<dbReference type="PROSITE" id="PS50283">
    <property type="entry name" value="NA_SOLUT_SYMP_3"/>
    <property type="match status" value="1"/>
</dbReference>
<feature type="transmembrane region" description="Helical" evidence="8">
    <location>
        <begin position="446"/>
        <end position="471"/>
    </location>
</feature>
<sequence>MSVQVWTYLLVGITFSLYIGIAIWSRAGSTKDFYVAGGGVSPLANGMATAADWMSAASFISMAGIIAFAGYDGSVYLMGWTGGYVLLALLLAPYLRKFGKFTVPDFIGDRYYSNTARIVAVFCALIVSFTYVAGQMRGVGVVFSRFLQVDINTGVIIGMVIVLFYAVLGGMKGITYTQVAQYCVLIFAFMVPAIFISFQMTGNPIPQLGMGSTLNDGSGTFLMDRLNGLSTELGFAEYTDGTKSVIDVFAITLALMVGTAGLPHVIVRFFTVKRVKDARKSAGLALLLIAILYTTAPAVSVFAKINLIDTVSNEEYSLMPAWFKNWEETGLLTFDDKNKDGIIQYVADQDKNELTVDNDIMVLANPEIANLPAWVIALVAAGGLAAALSTAAGLLLVISASVSHDLIKKVFKPSISEKGELWAARGAATVAVVIAGYFGIHPPGFVAAVVALAFGLAAASFFPAIVLGIFYKKMNKEGAIGGMIVGISLMLFYMAKFKLGWLGEIPDKSEWWFGISPEGFGTVAMIVNFVVALVINRFTPEPPEDVQEIVENIRIPSGAGEAVDH</sequence>
<feature type="transmembrane region" description="Helical" evidence="8">
    <location>
        <begin position="77"/>
        <end position="95"/>
    </location>
</feature>
<comment type="subcellular location">
    <subcellularLocation>
        <location evidence="1">Membrane</location>
        <topology evidence="1">Multi-pass membrane protein</topology>
    </subcellularLocation>
</comment>
<accession>A0ABR7QP39</accession>
<feature type="transmembrane region" description="Helical" evidence="8">
    <location>
        <begin position="421"/>
        <end position="440"/>
    </location>
</feature>
<dbReference type="PANTHER" id="PTHR48086:SF5">
    <property type="entry name" value="NA(+):SOLUTE SYMPORTER (SSF FAMILY)"/>
    <property type="match status" value="1"/>
</dbReference>
<reference evidence="9 10" key="1">
    <citation type="submission" date="2020-08" db="EMBL/GenBank/DDBJ databases">
        <title>Arenibacter gaetbuli sp. nov., isolated from a sand dune.</title>
        <authorList>
            <person name="Park S."/>
            <person name="Yoon J.-H."/>
        </authorList>
    </citation>
    <scope>NUCLEOTIDE SEQUENCE [LARGE SCALE GENOMIC DNA]</scope>
    <source>
        <strain evidence="9 10">BSSL-BM3</strain>
    </source>
</reference>
<feature type="transmembrane region" description="Helical" evidence="8">
    <location>
        <begin position="371"/>
        <end position="400"/>
    </location>
</feature>
<evidence type="ECO:0000256" key="3">
    <source>
        <dbReference type="ARBA" id="ARBA00022448"/>
    </source>
</evidence>
<keyword evidence="3" id="KW-0813">Transport</keyword>
<dbReference type="Proteomes" id="UP000618952">
    <property type="component" value="Unassembled WGS sequence"/>
</dbReference>
<dbReference type="CDD" id="cd11480">
    <property type="entry name" value="SLC5sbd_u4"/>
    <property type="match status" value="1"/>
</dbReference>
<keyword evidence="4 8" id="KW-0812">Transmembrane</keyword>
<name>A0ABR7QP39_9FLAO</name>
<evidence type="ECO:0000256" key="6">
    <source>
        <dbReference type="ARBA" id="ARBA00023136"/>
    </source>
</evidence>
<feature type="transmembrane region" description="Helical" evidence="8">
    <location>
        <begin position="146"/>
        <end position="167"/>
    </location>
</feature>
<dbReference type="InterPro" id="IPR001734">
    <property type="entry name" value="Na/solute_symporter"/>
</dbReference>
<evidence type="ECO:0000256" key="1">
    <source>
        <dbReference type="ARBA" id="ARBA00004141"/>
    </source>
</evidence>
<dbReference type="InterPro" id="IPR050277">
    <property type="entry name" value="Sodium:Solute_Symporter"/>
</dbReference>
<dbReference type="PANTHER" id="PTHR48086">
    <property type="entry name" value="SODIUM/PROLINE SYMPORTER-RELATED"/>
    <property type="match status" value="1"/>
</dbReference>
<feature type="transmembrane region" description="Helical" evidence="8">
    <location>
        <begin position="116"/>
        <end position="134"/>
    </location>
</feature>